<protein>
    <submittedName>
        <fullName evidence="2">DUF2244 domain-containing protein</fullName>
    </submittedName>
</protein>
<dbReference type="AlphaFoldDB" id="A0A2S0N7G7"/>
<keyword evidence="1" id="KW-1133">Transmembrane helix</keyword>
<dbReference type="Proteomes" id="UP000237889">
    <property type="component" value="Chromosome"/>
</dbReference>
<dbReference type="InterPro" id="IPR019253">
    <property type="entry name" value="DUF2244_TM"/>
</dbReference>
<gene>
    <name evidence="2" type="ORF">C6569_01685</name>
</gene>
<name>A0A2S0N7G7_9HYPH</name>
<sequence length="178" mass="19773">MSTGNTDAATVHDAAEEAPLFAALLTPHRSMGWPGFIAVMTAVGAVNLVGAVIFTSIGAWPVLPFLGLDVIIIFLAFRANYRHARAFEEVIVTPTEIRIRKVTWHGRAREWRFNPAWTRLQQTRDEEDGQVLGLTLDEGRRRLDIATFLPPVEREGFGKALTAALAEARRGPVRTHFD</sequence>
<feature type="transmembrane region" description="Helical" evidence="1">
    <location>
        <begin position="33"/>
        <end position="53"/>
    </location>
</feature>
<keyword evidence="1" id="KW-0472">Membrane</keyword>
<evidence type="ECO:0000313" key="2">
    <source>
        <dbReference type="EMBL" id="AVO43881.1"/>
    </source>
</evidence>
<feature type="transmembrane region" description="Helical" evidence="1">
    <location>
        <begin position="59"/>
        <end position="77"/>
    </location>
</feature>
<reference evidence="2 3" key="1">
    <citation type="submission" date="2018-03" db="EMBL/GenBank/DDBJ databases">
        <title>Genome sequencing of Phreatobacter sp.</title>
        <authorList>
            <person name="Kim S.-J."/>
            <person name="Heo J."/>
            <person name="Kwon S.-W."/>
        </authorList>
    </citation>
    <scope>NUCLEOTIDE SEQUENCE [LARGE SCALE GENOMIC DNA]</scope>
    <source>
        <strain evidence="2 3">S-12</strain>
    </source>
</reference>
<dbReference type="OrthoDB" id="9808190at2"/>
<keyword evidence="3" id="KW-1185">Reference proteome</keyword>
<dbReference type="EMBL" id="CP027668">
    <property type="protein sequence ID" value="AVO43881.1"/>
    <property type="molecule type" value="Genomic_DNA"/>
</dbReference>
<keyword evidence="1" id="KW-0812">Transmembrane</keyword>
<evidence type="ECO:0000313" key="3">
    <source>
        <dbReference type="Proteomes" id="UP000237889"/>
    </source>
</evidence>
<dbReference type="Pfam" id="PF10003">
    <property type="entry name" value="DUF2244"/>
    <property type="match status" value="1"/>
</dbReference>
<accession>A0A2S0N7G7</accession>
<dbReference type="InterPro" id="IPR016990">
    <property type="entry name" value="UCP032162_TM"/>
</dbReference>
<proteinExistence type="predicted"/>
<organism evidence="2 3">
    <name type="scientific">Phreatobacter cathodiphilus</name>
    <dbReference type="NCBI Taxonomy" id="1868589"/>
    <lineage>
        <taxon>Bacteria</taxon>
        <taxon>Pseudomonadati</taxon>
        <taxon>Pseudomonadota</taxon>
        <taxon>Alphaproteobacteria</taxon>
        <taxon>Hyphomicrobiales</taxon>
        <taxon>Phreatobacteraceae</taxon>
        <taxon>Phreatobacter</taxon>
    </lineage>
</organism>
<dbReference type="PIRSF" id="PIRSF032162">
    <property type="entry name" value="UCP032162_imp"/>
    <property type="match status" value="1"/>
</dbReference>
<evidence type="ECO:0000256" key="1">
    <source>
        <dbReference type="SAM" id="Phobius"/>
    </source>
</evidence>
<dbReference type="KEGG" id="phr:C6569_01685"/>
<dbReference type="RefSeq" id="WP_106747211.1">
    <property type="nucleotide sequence ID" value="NZ_CP027668.1"/>
</dbReference>